<protein>
    <recommendedName>
        <fullName evidence="1">DNA2/NAM7 helicase-like C-terminal domain-containing protein</fullName>
    </recommendedName>
</protein>
<dbReference type="VEuPathDB" id="GiardiaDB:QR46_3800"/>
<gene>
    <name evidence="2" type="ORF">DHA2_152923</name>
</gene>
<sequence>MGFFEIVKKMEPQEILGATTYNQNTGSASDKFLASVFGYFSVEDPIDDFLKDVEWFASDFVDCFVLKRKCQHYWGTIAAQETIPQTKQPFFKTCENTSNAYTVKSLYLRDTFLLTDIHLHLQRRSFDLALLNCIKAQVRSGIKSQKQAKRLSMFLYVACKLLLANGYVNGKFDDIATNLFNGEIASLLVTAFNAISPWVGERPFIFEPIISLLAEVFLYAFGCTKNRHKHENIHKIFGKLLKKEEASSTSSVSIVDVCLSVIVSGSAKSSITNMSEARRLPVQNLDIRMLLASCRLLLCILSMQNNDDETRVIDYIERKIRELCPVQGAHYQALPHLLSLLANLIDQIKPDSPLSQDVISFLKEAIVALILCTNYDRKLVDLFNDEFRAHVDNISELIENLYIVNRDARERPCFGLTQILSDVLHKSVLGDPIRRYMNRTLLLQSNLLPLTNVVGYFWCQQYHYITSIYADIIIDIQRGDREVSCDSTKNAKQNSKKDKNLLALSKKKIQIKMLENDPVQLTIPVSWEFIDRFVEYNERDQLEFVPLIYVLCTKTKKISAIYIPAYCGVFGGDGQSDKLNKSKLEYYRKKCKNNGKPVPEPLSSEIVEYDPCSKQIDPRSAFWLRMELHDTHYNVYDLISRIQCHDSSTGLFFHWYHPSVGLHVGVVKSLQASFATAYFTESRDGVDMHRLFCLSDFNNIQLPSCSFTGYGYSTVSSQPFSYIEDVLKEVCERVYRDDSSVDVSIRLKELESAAKTNAELTLHGSTSDTQSNIVVFKDLVSCINGKKESHRKEFTRKTLRPSQFKALLYAALSPLTLILGCPGSGKSTTLAHISKMFLLEEGAQSKWVPALDANGVERNRPKWNRFKDLFFFSIRTYESVTEMVLAEDVGVQLFITAHSNNAADQLTRYILEMDGWDKTTLPFIVRLGSQSLDSNVLKFMPIYYLYRIALELGVQFDPPYDEEDKLNTGDLPTHFMNISKAIRDHISGLNSSEVYSKLTRSQRDALDSLLKRDIKYFNYKLLNSATIIVSTTSGFSIYLRCFINMVVGDPADFFSFNSLGSLKDYDEYDRSIYNQLSRSRSESYMSRKNSYDSIMIECDYAFYKSSSSYDKLARTIGASSVGEESHRRYLIVEEAARLSEHEFASFLVAPFDKIILLGDILQLPPLIQDLTIASSGALDWSVFHRICYSPRVSVPIVALEEQARSVPEIADLYRSLYESSLPRYCSIKGGLRDIPGVKFDSFVDQAILERFHGRCFCIPSKSISTYADLITETDRTLTDFCQQMKEYQIIKKQPEDAKSKKKRGGDIRLAETNRDEIKLISYLLYSTLVQVTKMIFSGSHLDKLAYDSREQEYYLHFSIAILSLYSAQAALLKSNRFISDVTSVFKDLRLPAGNDRRVRLSVDISVSTSDAFQGLEADVVFLSMVKRTTTDFIDSLPRALVAVSRARRLIVCVGMADKSKNEIWMNVAKQQELDFSSLLSEA</sequence>
<dbReference type="VEuPathDB" id="GiardiaDB:DHA2_152923"/>
<organism evidence="2 3">
    <name type="scientific">Giardia intestinalis</name>
    <name type="common">Giardia lamblia</name>
    <dbReference type="NCBI Taxonomy" id="5741"/>
    <lineage>
        <taxon>Eukaryota</taxon>
        <taxon>Metamonada</taxon>
        <taxon>Diplomonadida</taxon>
        <taxon>Hexamitidae</taxon>
        <taxon>Giardiinae</taxon>
        <taxon>Giardia</taxon>
    </lineage>
</organism>
<reference evidence="3" key="1">
    <citation type="submission" date="2012-02" db="EMBL/GenBank/DDBJ databases">
        <title>Genome sequencing of Giardia lamblia Genotypes A2 and B isolates (DH and GS) and comparative analysis with the genomes of Genotypes A1 and E (WB and Pig).</title>
        <authorList>
            <person name="Adam R."/>
            <person name="Dahlstrom E."/>
            <person name="Martens C."/>
            <person name="Bruno D."/>
            <person name="Barbian K."/>
            <person name="Porcella S.F."/>
            <person name="Nash T."/>
        </authorList>
    </citation>
    <scope>NUCLEOTIDE SEQUENCE</scope>
    <source>
        <strain evidence="3">DH</strain>
    </source>
</reference>
<dbReference type="VEuPathDB" id="GiardiaDB:GL50581_243"/>
<dbReference type="InterPro" id="IPR027417">
    <property type="entry name" value="P-loop_NTPase"/>
</dbReference>
<dbReference type="EMBL" id="AHGT01000012">
    <property type="protein sequence ID" value="ESU38544.1"/>
    <property type="molecule type" value="Genomic_DNA"/>
</dbReference>
<dbReference type="VEuPathDB" id="GiardiaDB:QR46_3799"/>
<dbReference type="VEuPathDB" id="GiardiaDB:GL50803_0034050"/>
<dbReference type="FunFam" id="3.40.50.300:FF:005422">
    <property type="entry name" value="Uncharacterized protein"/>
    <property type="match status" value="1"/>
</dbReference>
<name>V6TIP6_GIAIN</name>
<dbReference type="PANTHER" id="PTHR10887">
    <property type="entry name" value="DNA2/NAM7 HELICASE FAMILY"/>
    <property type="match status" value="1"/>
</dbReference>
<feature type="domain" description="DNA2/NAM7 helicase-like C-terminal" evidence="1">
    <location>
        <begin position="1179"/>
        <end position="1456"/>
    </location>
</feature>
<dbReference type="Proteomes" id="UP000018320">
    <property type="component" value="Unassembled WGS sequence"/>
</dbReference>
<reference evidence="2 3" key="2">
    <citation type="journal article" date="2013" name="Genome Biol. Evol.">
        <title>Genome sequencing of Giardia lamblia genotypes A2 and B isolates (DH and GS) and comparative analysis with the genomes of genotypes A1 and E (WB and Pig).</title>
        <authorList>
            <person name="Adam R.D."/>
            <person name="Dahlstrom E.W."/>
            <person name="Martens C.A."/>
            <person name="Bruno D.P."/>
            <person name="Barbian K.D."/>
            <person name="Ricklefs S.M."/>
            <person name="Hernandez M.M."/>
            <person name="Narla N.P."/>
            <person name="Patel R.B."/>
            <person name="Porcella S.F."/>
            <person name="Nash T.E."/>
        </authorList>
    </citation>
    <scope>NUCLEOTIDE SEQUENCE [LARGE SCALE GENOMIC DNA]</scope>
    <source>
        <strain evidence="2 3">DH</strain>
    </source>
</reference>
<proteinExistence type="predicted"/>
<accession>V6TIP6</accession>
<dbReference type="InterPro" id="IPR041679">
    <property type="entry name" value="DNA2/NAM7-like_C"/>
</dbReference>
<evidence type="ECO:0000313" key="3">
    <source>
        <dbReference type="Proteomes" id="UP000018320"/>
    </source>
</evidence>
<dbReference type="PANTHER" id="PTHR10887:SF495">
    <property type="entry name" value="HELICASE SENATAXIN ISOFORM X1-RELATED"/>
    <property type="match status" value="1"/>
</dbReference>
<dbReference type="Pfam" id="PF13087">
    <property type="entry name" value="AAA_12"/>
    <property type="match status" value="1"/>
</dbReference>
<evidence type="ECO:0000313" key="2">
    <source>
        <dbReference type="EMBL" id="ESU38544.1"/>
    </source>
</evidence>
<dbReference type="SUPFAM" id="SSF52540">
    <property type="entry name" value="P-loop containing nucleoside triphosphate hydrolases"/>
    <property type="match status" value="1"/>
</dbReference>
<dbReference type="Gene3D" id="3.40.50.300">
    <property type="entry name" value="P-loop containing nucleotide triphosphate hydrolases"/>
    <property type="match status" value="3"/>
</dbReference>
<dbReference type="InterPro" id="IPR045055">
    <property type="entry name" value="DNA2/NAM7-like"/>
</dbReference>
<comment type="caution">
    <text evidence="2">The sequence shown here is derived from an EMBL/GenBank/DDBJ whole genome shotgun (WGS) entry which is preliminary data.</text>
</comment>
<evidence type="ECO:0000259" key="1">
    <source>
        <dbReference type="Pfam" id="PF13087"/>
    </source>
</evidence>